<dbReference type="STRING" id="857087.Metme_4313"/>
<keyword evidence="2" id="KW-1185">Reference proteome</keyword>
<reference key="2">
    <citation type="submission" date="2011-05" db="EMBL/GenBank/DDBJ databases">
        <title>Complete genome sequence of the aerobic marine methanotroph Methylomonas methanica MC09.</title>
        <authorList>
            <person name="Boden R."/>
            <person name="Cunliffe M."/>
            <person name="Scanlan J."/>
            <person name="Moussard H."/>
            <person name="Kits K.D."/>
            <person name="Klotz M."/>
            <person name="Jetten M."/>
            <person name="Vuilleumier S."/>
            <person name="Han J."/>
            <person name="Peters L."/>
            <person name="Mikhailova N."/>
            <person name="Teshima H."/>
            <person name="Tapia R."/>
            <person name="Kyrpides N."/>
            <person name="Ivanova N."/>
            <person name="Pagani I."/>
            <person name="Cheng J.-F."/>
            <person name="Goodwin L."/>
            <person name="Han C."/>
            <person name="Hauser L."/>
            <person name="Land M."/>
            <person name="Lapidus A."/>
            <person name="Lucas S."/>
            <person name="Pitluck S."/>
            <person name="Woyke T."/>
            <person name="Stein L.Y."/>
            <person name="Murrell C."/>
        </authorList>
    </citation>
    <scope>NUCLEOTIDE SEQUENCE</scope>
    <source>
        <strain>MC09</strain>
    </source>
</reference>
<accession>G0A303</accession>
<dbReference type="HOGENOM" id="CLU_3312581_0_0_6"/>
<dbReference type="Proteomes" id="UP000008888">
    <property type="component" value="Chromosome"/>
</dbReference>
<reference evidence="1 2" key="1">
    <citation type="journal article" date="2011" name="J. Bacteriol.">
        <title>Complete Genome Sequence of the Aerobic Marine Methanotroph Methylomonas methanica MC09.</title>
        <authorList>
            <person name="Boden R."/>
            <person name="Cunliffe M."/>
            <person name="Scanlan J."/>
            <person name="Moussard H."/>
            <person name="Kits K.D."/>
            <person name="Klotz M.G."/>
            <person name="Jetten M.S."/>
            <person name="Vuilleumier S."/>
            <person name="Han J."/>
            <person name="Peters L."/>
            <person name="Mikhailova N."/>
            <person name="Teshima H."/>
            <person name="Tapia R."/>
            <person name="Kyrpides N."/>
            <person name="Ivanova N."/>
            <person name="Pagani I."/>
            <person name="Cheng J.F."/>
            <person name="Goodwin L."/>
            <person name="Han C."/>
            <person name="Hauser L."/>
            <person name="Land M.L."/>
            <person name="Lapidus A."/>
            <person name="Lucas S."/>
            <person name="Pitluck S."/>
            <person name="Woyke T."/>
            <person name="Stein L."/>
            <person name="Murrell J.C."/>
        </authorList>
    </citation>
    <scope>NUCLEOTIDE SEQUENCE [LARGE SCALE GENOMIC DNA]</scope>
    <source>
        <strain evidence="1 2">MC09</strain>
    </source>
</reference>
<evidence type="ECO:0000313" key="1">
    <source>
        <dbReference type="EMBL" id="AEG02662.1"/>
    </source>
</evidence>
<gene>
    <name evidence="1" type="ordered locus">Metme_4313</name>
</gene>
<reference evidence="2" key="3">
    <citation type="submission" date="2011-05" db="EMBL/GenBank/DDBJ databases">
        <title>Complete sequence of Methylomonas methanica MC09.</title>
        <authorList>
            <consortium name="US DOE Joint Genome Institute"/>
            <person name="Lucas S."/>
            <person name="Han J."/>
            <person name="Lapidus A."/>
            <person name="Cheng J.-F."/>
            <person name="Goodwin L."/>
            <person name="Pitluck S."/>
            <person name="Peters L."/>
            <person name="Mikhailova N."/>
            <person name="Teshima H."/>
            <person name="Han C."/>
            <person name="Tapia R."/>
            <person name="Land M."/>
            <person name="Hauser L."/>
            <person name="Kyrpides N."/>
            <person name="Ivanova N."/>
            <person name="Pagani I."/>
            <person name="Stein L."/>
            <person name="Woyke T."/>
        </authorList>
    </citation>
    <scope>NUCLEOTIDE SEQUENCE [LARGE SCALE GENOMIC DNA]</scope>
    <source>
        <strain evidence="2">MC09</strain>
    </source>
</reference>
<name>G0A303_METMM</name>
<organism evidence="1 2">
    <name type="scientific">Methylomonas methanica (strain DSM 25384 / MC09)</name>
    <dbReference type="NCBI Taxonomy" id="857087"/>
    <lineage>
        <taxon>Bacteria</taxon>
        <taxon>Pseudomonadati</taxon>
        <taxon>Pseudomonadota</taxon>
        <taxon>Gammaproteobacteria</taxon>
        <taxon>Methylococcales</taxon>
        <taxon>Methylococcaceae</taxon>
        <taxon>Methylomonas</taxon>
    </lineage>
</organism>
<dbReference type="EMBL" id="CP002738">
    <property type="protein sequence ID" value="AEG02662.1"/>
    <property type="molecule type" value="Genomic_DNA"/>
</dbReference>
<evidence type="ECO:0000313" key="2">
    <source>
        <dbReference type="Proteomes" id="UP000008888"/>
    </source>
</evidence>
<proteinExistence type="predicted"/>
<sequence>MVYDTTKRLIVEQEVDCLILGERCSPRKSAPDLKPTARY</sequence>
<dbReference type="AlphaFoldDB" id="G0A303"/>
<dbReference type="KEGG" id="mmt:Metme_4313"/>
<protein>
    <submittedName>
        <fullName evidence="1">Uncharacterized protein</fullName>
    </submittedName>
</protein>